<name>A0A450V0N8_9GAMM</name>
<dbReference type="AlphaFoldDB" id="A0A450V0N8"/>
<organism evidence="2">
    <name type="scientific">Candidatus Kentrum sp. LFY</name>
    <dbReference type="NCBI Taxonomy" id="2126342"/>
    <lineage>
        <taxon>Bacteria</taxon>
        <taxon>Pseudomonadati</taxon>
        <taxon>Pseudomonadota</taxon>
        <taxon>Gammaproteobacteria</taxon>
        <taxon>Candidatus Kentrum</taxon>
    </lineage>
</organism>
<dbReference type="PANTHER" id="PTHR33498:SF1">
    <property type="entry name" value="TRANSPOSASE FOR INSERTION SEQUENCE ELEMENT IS1557"/>
    <property type="match status" value="1"/>
</dbReference>
<dbReference type="PANTHER" id="PTHR33498">
    <property type="entry name" value="TRANSPOSASE FOR INSERTION SEQUENCE ELEMENT IS1557"/>
    <property type="match status" value="1"/>
</dbReference>
<reference evidence="2" key="1">
    <citation type="submission" date="2019-02" db="EMBL/GenBank/DDBJ databases">
        <authorList>
            <person name="Gruber-Vodicka R. H."/>
            <person name="Seah K. B. B."/>
        </authorList>
    </citation>
    <scope>NUCLEOTIDE SEQUENCE</scope>
    <source>
        <strain evidence="2">BECK_M6</strain>
    </source>
</reference>
<sequence>MSGIEAIGVDEIQWQRGHRYLTLVYRIDRSCRRLLWIGKERKVKTLLGFFRWFGKKRTASLQYICSDMWKPYLKVIARKAGNALHILDRFHIMAHMSKAIDEVRAKETKELKEQGLEPVLTRSRWLLLKRPENLTEKQGSKLAELLKNNLRTVKSYLLKEEFQLL</sequence>
<proteinExistence type="predicted"/>
<evidence type="ECO:0000313" key="2">
    <source>
        <dbReference type="EMBL" id="VFJ98380.1"/>
    </source>
</evidence>
<dbReference type="Pfam" id="PF01610">
    <property type="entry name" value="DDE_Tnp_ISL3"/>
    <property type="match status" value="1"/>
</dbReference>
<dbReference type="InterPro" id="IPR047951">
    <property type="entry name" value="Transpos_ISL3"/>
</dbReference>
<gene>
    <name evidence="2" type="ORF">BECKLFY1418A_GA0070994_108216</name>
</gene>
<evidence type="ECO:0000259" key="1">
    <source>
        <dbReference type="Pfam" id="PF01610"/>
    </source>
</evidence>
<dbReference type="EMBL" id="CAADFH010000082">
    <property type="protein sequence ID" value="VFJ98380.1"/>
    <property type="molecule type" value="Genomic_DNA"/>
</dbReference>
<protein>
    <submittedName>
        <fullName evidence="2">Transposase</fullName>
    </submittedName>
</protein>
<dbReference type="InterPro" id="IPR002560">
    <property type="entry name" value="Transposase_DDE"/>
</dbReference>
<feature type="domain" description="Transposase IS204/IS1001/IS1096/IS1165 DDE" evidence="1">
    <location>
        <begin position="7"/>
        <end position="163"/>
    </location>
</feature>
<accession>A0A450V0N8</accession>